<gene>
    <name evidence="8" type="ORF">DV706_07225</name>
</gene>
<dbReference type="AlphaFoldDB" id="A0A4D6HM06"/>
<dbReference type="Proteomes" id="UP000296822">
    <property type="component" value="Chromosome"/>
</dbReference>
<comment type="subcellular location">
    <subcellularLocation>
        <location evidence="1 7">Cell membrane</location>
        <topology evidence="1 7">Multi-pass membrane protein</topology>
    </subcellularLocation>
</comment>
<feature type="transmembrane region" description="Helical" evidence="7">
    <location>
        <begin position="85"/>
        <end position="103"/>
    </location>
</feature>
<keyword evidence="3 7" id="KW-1003">Cell membrane</keyword>
<keyword evidence="6 7" id="KW-0472">Membrane</keyword>
<feature type="transmembrane region" description="Helical" evidence="7">
    <location>
        <begin position="16"/>
        <end position="40"/>
    </location>
</feature>
<dbReference type="PANTHER" id="PTHR30269:SF32">
    <property type="entry name" value="MEMBRANE TRANSPORTER PROTEIN-RELATED"/>
    <property type="match status" value="1"/>
</dbReference>
<evidence type="ECO:0000256" key="7">
    <source>
        <dbReference type="RuleBase" id="RU363041"/>
    </source>
</evidence>
<dbReference type="EMBL" id="CP031305">
    <property type="protein sequence ID" value="QCC54296.1"/>
    <property type="molecule type" value="Genomic_DNA"/>
</dbReference>
<name>A0A4D6HM06_9EURY</name>
<keyword evidence="2" id="KW-0813">Transport</keyword>
<keyword evidence="5 7" id="KW-1133">Transmembrane helix</keyword>
<dbReference type="GeneID" id="39851038"/>
<evidence type="ECO:0000256" key="3">
    <source>
        <dbReference type="ARBA" id="ARBA00022475"/>
    </source>
</evidence>
<comment type="similarity">
    <text evidence="7">Belongs to the 4-toluene sulfonate uptake permease (TSUP) (TC 2.A.102) family.</text>
</comment>
<reference evidence="8 9" key="1">
    <citation type="journal article" date="2019" name="Nat. Commun.">
        <title>A new type of DNA phosphorothioation-based antiviral system in archaea.</title>
        <authorList>
            <person name="Xiong L."/>
            <person name="Liu S."/>
            <person name="Chen S."/>
            <person name="Xiao Y."/>
            <person name="Zhu B."/>
            <person name="Gao Y."/>
            <person name="Zhang Y."/>
            <person name="Chen B."/>
            <person name="Luo J."/>
            <person name="Deng Z."/>
            <person name="Chen X."/>
            <person name="Wang L."/>
            <person name="Chen S."/>
        </authorList>
    </citation>
    <scope>NUCLEOTIDE SEQUENCE [LARGE SCALE GENOMIC DNA]</scope>
    <source>
        <strain evidence="8 9">JCM 10635</strain>
    </source>
</reference>
<accession>A0A4D6HM06</accession>
<feature type="transmembrane region" description="Helical" evidence="7">
    <location>
        <begin position="212"/>
        <end position="235"/>
    </location>
</feature>
<keyword evidence="4 7" id="KW-0812">Transmembrane</keyword>
<sequence>MFSQHAVIGAVDPTTAAFVLVTLLLAGVVTGIAGFGFALVGTMALATVVDPSVAVVLMIVPILATNVSLLGELDADAVRSCSRRFWPYVLATLVGTLVGMAALESIPADPLTIALGVVTLAYVGATQRAVPIPGRAALEDRCFVERRGMMVGLGTISGVVFGATNVGVQVVAYIRSRDLEAGLFVGVLALVFVGINAVRVGAAVVFGLYPSLAVGVLSVALAIPALAGVLAGRRVRPQLSERIQRQGVLALLALIGGRLVLGGLGIA</sequence>
<feature type="transmembrane region" description="Helical" evidence="7">
    <location>
        <begin position="52"/>
        <end position="73"/>
    </location>
</feature>
<feature type="transmembrane region" description="Helical" evidence="7">
    <location>
        <begin position="150"/>
        <end position="174"/>
    </location>
</feature>
<dbReference type="PANTHER" id="PTHR30269">
    <property type="entry name" value="TRANSMEMBRANE PROTEIN YFCA"/>
    <property type="match status" value="1"/>
</dbReference>
<feature type="transmembrane region" description="Helical" evidence="7">
    <location>
        <begin position="181"/>
        <end position="206"/>
    </location>
</feature>
<dbReference type="GO" id="GO:0005886">
    <property type="term" value="C:plasma membrane"/>
    <property type="evidence" value="ECO:0007669"/>
    <property type="project" value="UniProtKB-SubCell"/>
</dbReference>
<proteinExistence type="inferred from homology"/>
<dbReference type="KEGG" id="nbg:DV706_07225"/>
<dbReference type="RefSeq" id="WP_136350833.1">
    <property type="nucleotide sequence ID" value="NZ_CP031305.1"/>
</dbReference>
<evidence type="ECO:0000256" key="6">
    <source>
        <dbReference type="ARBA" id="ARBA00023136"/>
    </source>
</evidence>
<dbReference type="Pfam" id="PF01925">
    <property type="entry name" value="TauE"/>
    <property type="match status" value="1"/>
</dbReference>
<evidence type="ECO:0000313" key="8">
    <source>
        <dbReference type="EMBL" id="QCC54296.1"/>
    </source>
</evidence>
<evidence type="ECO:0000313" key="9">
    <source>
        <dbReference type="Proteomes" id="UP000296822"/>
    </source>
</evidence>
<feature type="transmembrane region" description="Helical" evidence="7">
    <location>
        <begin position="247"/>
        <end position="266"/>
    </location>
</feature>
<dbReference type="InterPro" id="IPR052017">
    <property type="entry name" value="TSUP"/>
</dbReference>
<dbReference type="InterPro" id="IPR002781">
    <property type="entry name" value="TM_pro_TauE-like"/>
</dbReference>
<evidence type="ECO:0000256" key="4">
    <source>
        <dbReference type="ARBA" id="ARBA00022692"/>
    </source>
</evidence>
<evidence type="ECO:0000256" key="1">
    <source>
        <dbReference type="ARBA" id="ARBA00004651"/>
    </source>
</evidence>
<evidence type="ECO:0000256" key="2">
    <source>
        <dbReference type="ARBA" id="ARBA00022448"/>
    </source>
</evidence>
<organism evidence="8 9">
    <name type="scientific">Natronorubrum bangense</name>
    <dbReference type="NCBI Taxonomy" id="61858"/>
    <lineage>
        <taxon>Archaea</taxon>
        <taxon>Methanobacteriati</taxon>
        <taxon>Methanobacteriota</taxon>
        <taxon>Stenosarchaea group</taxon>
        <taxon>Halobacteria</taxon>
        <taxon>Halobacteriales</taxon>
        <taxon>Natrialbaceae</taxon>
        <taxon>Natronorubrum</taxon>
    </lineage>
</organism>
<protein>
    <recommendedName>
        <fullName evidence="7">Probable membrane transporter protein</fullName>
    </recommendedName>
</protein>
<evidence type="ECO:0000256" key="5">
    <source>
        <dbReference type="ARBA" id="ARBA00022989"/>
    </source>
</evidence>